<dbReference type="EMBL" id="UINC01169907">
    <property type="protein sequence ID" value="SVD73683.1"/>
    <property type="molecule type" value="Genomic_DNA"/>
</dbReference>
<accession>A0A382XRR6</accession>
<dbReference type="AlphaFoldDB" id="A0A382XRR6"/>
<organism evidence="1">
    <name type="scientific">marine metagenome</name>
    <dbReference type="NCBI Taxonomy" id="408172"/>
    <lineage>
        <taxon>unclassified sequences</taxon>
        <taxon>metagenomes</taxon>
        <taxon>ecological metagenomes</taxon>
    </lineage>
</organism>
<gene>
    <name evidence="1" type="ORF">METZ01_LOCUS426537</name>
</gene>
<sequence length="98" mass="11061">MAFWGCEEEQEPEDCAGVVGGDNICGCTDSTATNYDSTATYDDGSCINTIEIIYNIHDSLPADWITEFYVIMNNLQNFIPSYQNYFNSLTVYAWNDNI</sequence>
<protein>
    <submittedName>
        <fullName evidence="1">Uncharacterized protein</fullName>
    </submittedName>
</protein>
<evidence type="ECO:0000313" key="1">
    <source>
        <dbReference type="EMBL" id="SVD73683.1"/>
    </source>
</evidence>
<name>A0A382XRR6_9ZZZZ</name>
<proteinExistence type="predicted"/>
<feature type="non-terminal residue" evidence="1">
    <location>
        <position position="98"/>
    </location>
</feature>
<reference evidence="1" key="1">
    <citation type="submission" date="2018-05" db="EMBL/GenBank/DDBJ databases">
        <authorList>
            <person name="Lanie J.A."/>
            <person name="Ng W.-L."/>
            <person name="Kazmierczak K.M."/>
            <person name="Andrzejewski T.M."/>
            <person name="Davidsen T.M."/>
            <person name="Wayne K.J."/>
            <person name="Tettelin H."/>
            <person name="Glass J.I."/>
            <person name="Rusch D."/>
            <person name="Podicherti R."/>
            <person name="Tsui H.-C.T."/>
            <person name="Winkler M.E."/>
        </authorList>
    </citation>
    <scope>NUCLEOTIDE SEQUENCE</scope>
</reference>